<comment type="caution">
    <text evidence="1">The sequence shown here is derived from an EMBL/GenBank/DDBJ whole genome shotgun (WGS) entry which is preliminary data.</text>
</comment>
<accession>A0ABW4BFL9</accession>
<evidence type="ECO:0000313" key="2">
    <source>
        <dbReference type="Proteomes" id="UP001597199"/>
    </source>
</evidence>
<proteinExistence type="predicted"/>
<evidence type="ECO:0000313" key="1">
    <source>
        <dbReference type="EMBL" id="MFD1399304.1"/>
    </source>
</evidence>
<protein>
    <submittedName>
        <fullName evidence="1">Uncharacterized protein</fullName>
    </submittedName>
</protein>
<gene>
    <name evidence="1" type="ORF">ACFQ41_08270</name>
</gene>
<keyword evidence="2" id="KW-1185">Reference proteome</keyword>
<dbReference type="EMBL" id="JBHTOA010000031">
    <property type="protein sequence ID" value="MFD1399304.1"/>
    <property type="molecule type" value="Genomic_DNA"/>
</dbReference>
<dbReference type="Proteomes" id="UP001597199">
    <property type="component" value="Unassembled WGS sequence"/>
</dbReference>
<name>A0ABW4BFL9_9LACO</name>
<dbReference type="Gene3D" id="3.30.160.250">
    <property type="match status" value="1"/>
</dbReference>
<sequence>MAKATRRYFFAARNEKNAHGYTIQFVNIPQLTAQGVTYQETVYYAYRVLASFLQSLPKNAAALKAYTLNTIPDTDDPNVFYSLVSVTEDFDPHQMMMHFTLPQAPPDEIKRMAGQLAHLTGTEPTP</sequence>
<reference evidence="2" key="1">
    <citation type="journal article" date="2019" name="Int. J. Syst. Evol. Microbiol.">
        <title>The Global Catalogue of Microorganisms (GCM) 10K type strain sequencing project: providing services to taxonomists for standard genome sequencing and annotation.</title>
        <authorList>
            <consortium name="The Broad Institute Genomics Platform"/>
            <consortium name="The Broad Institute Genome Sequencing Center for Infectious Disease"/>
            <person name="Wu L."/>
            <person name="Ma J."/>
        </authorList>
    </citation>
    <scope>NUCLEOTIDE SEQUENCE [LARGE SCALE GENOMIC DNA]</scope>
    <source>
        <strain evidence="2">CCM 9110</strain>
    </source>
</reference>
<organism evidence="1 2">
    <name type="scientific">Lacticaseibacillus suilingensis</name>
    <dbReference type="NCBI Taxonomy" id="2799577"/>
    <lineage>
        <taxon>Bacteria</taxon>
        <taxon>Bacillati</taxon>
        <taxon>Bacillota</taxon>
        <taxon>Bacilli</taxon>
        <taxon>Lactobacillales</taxon>
        <taxon>Lactobacillaceae</taxon>
        <taxon>Lacticaseibacillus</taxon>
    </lineage>
</organism>
<dbReference type="RefSeq" id="WP_203632453.1">
    <property type="nucleotide sequence ID" value="NZ_BOLV01000002.1"/>
</dbReference>